<keyword evidence="3" id="KW-1185">Reference proteome</keyword>
<accession>A0ABN6YXF6</accession>
<protein>
    <submittedName>
        <fullName evidence="2">Uncharacterized protein</fullName>
    </submittedName>
</protein>
<dbReference type="Proteomes" id="UP001305815">
    <property type="component" value="Chromosome"/>
</dbReference>
<evidence type="ECO:0000256" key="1">
    <source>
        <dbReference type="SAM" id="MobiDB-lite"/>
    </source>
</evidence>
<sequence length="56" mass="6218">MIYSGYEILWLFFVYSFLGWIAETAAFGADLSQCGAGAKRDGVNRSFTHGKMQFGT</sequence>
<evidence type="ECO:0000313" key="3">
    <source>
        <dbReference type="Proteomes" id="UP001305815"/>
    </source>
</evidence>
<gene>
    <name evidence="2" type="ORF">Lac1_22490</name>
</gene>
<name>A0ABN6YXF6_9FIRM</name>
<reference evidence="3" key="1">
    <citation type="journal article" date="2023" name="Int. J. Syst. Evol. Microbiol.">
        <title>Claveliimonas bilis gen. nov., sp. nov., deoxycholic acid-producing bacteria isolated from human faeces, and reclassification of Sellimonas monacensis Zenner et al. 2021 as Claveliimonas monacensis comb. nov.</title>
        <authorList>
            <person name="Hisatomi A."/>
            <person name="Kastawa N.W.E.P.G."/>
            <person name="Song I."/>
            <person name="Ohkuma M."/>
            <person name="Fukiya S."/>
            <person name="Sakamoto M."/>
        </authorList>
    </citation>
    <scope>NUCLEOTIDE SEQUENCE [LARGE SCALE GENOMIC DNA]</scope>
    <source>
        <strain evidence="3">12BBH14</strain>
    </source>
</reference>
<proteinExistence type="predicted"/>
<organism evidence="2 3">
    <name type="scientific">Claveliimonas bilis</name>
    <dbReference type="NCBI Taxonomy" id="3028070"/>
    <lineage>
        <taxon>Bacteria</taxon>
        <taxon>Bacillati</taxon>
        <taxon>Bacillota</taxon>
        <taxon>Clostridia</taxon>
        <taxon>Lachnospirales</taxon>
        <taxon>Lachnospiraceae</taxon>
        <taxon>Claveliimonas</taxon>
    </lineage>
</organism>
<evidence type="ECO:0000313" key="2">
    <source>
        <dbReference type="EMBL" id="BDZ78066.1"/>
    </source>
</evidence>
<dbReference type="RefSeq" id="WP_230105572.1">
    <property type="nucleotide sequence ID" value="NZ_AP024845.1"/>
</dbReference>
<dbReference type="EMBL" id="AP027742">
    <property type="protein sequence ID" value="BDZ78066.1"/>
    <property type="molecule type" value="Genomic_DNA"/>
</dbReference>
<feature type="region of interest" description="Disordered" evidence="1">
    <location>
        <begin position="37"/>
        <end position="56"/>
    </location>
</feature>